<dbReference type="KEGG" id="dez:DKM44_14205"/>
<dbReference type="AlphaFoldDB" id="A0A2Z3JN74"/>
<dbReference type="SUPFAM" id="SSF141694">
    <property type="entry name" value="AF2212/PG0164-like"/>
    <property type="match status" value="1"/>
</dbReference>
<gene>
    <name evidence="1" type="ORF">DKM44_14205</name>
</gene>
<name>A0A2Z3JN74_9DEIO</name>
<dbReference type="Proteomes" id="UP000245368">
    <property type="component" value="Chromosome"/>
</dbReference>
<dbReference type="InterPro" id="IPR015018">
    <property type="entry name" value="DUF1905"/>
</dbReference>
<organism evidence="1 2">
    <name type="scientific">Deinococcus irradiatisoli</name>
    <dbReference type="NCBI Taxonomy" id="2202254"/>
    <lineage>
        <taxon>Bacteria</taxon>
        <taxon>Thermotogati</taxon>
        <taxon>Deinococcota</taxon>
        <taxon>Deinococci</taxon>
        <taxon>Deinococcales</taxon>
        <taxon>Deinococcaceae</taxon>
        <taxon>Deinococcus</taxon>
    </lineage>
</organism>
<evidence type="ECO:0000313" key="1">
    <source>
        <dbReference type="EMBL" id="AWN24239.1"/>
    </source>
</evidence>
<dbReference type="InterPro" id="IPR037079">
    <property type="entry name" value="AF2212/PG0164-like_sf"/>
</dbReference>
<dbReference type="Gene3D" id="2.40.30.100">
    <property type="entry name" value="AF2212/PG0164-like"/>
    <property type="match status" value="1"/>
</dbReference>
<keyword evidence="2" id="KW-1185">Reference proteome</keyword>
<protein>
    <submittedName>
        <fullName evidence="1">DUF1905 domain-containing protein</fullName>
    </submittedName>
</protein>
<reference evidence="1 2" key="1">
    <citation type="submission" date="2018-05" db="EMBL/GenBank/DDBJ databases">
        <title>Complete Genome Sequence of Deinococcus sp. strain 17bor-2.</title>
        <authorList>
            <person name="Srinivasan S."/>
        </authorList>
    </citation>
    <scope>NUCLEOTIDE SEQUENCE [LARGE SCALE GENOMIC DNA]</scope>
    <source>
        <strain evidence="1 2">17bor-2</strain>
    </source>
</reference>
<accession>A0A2Z3JN74</accession>
<dbReference type="EMBL" id="CP029494">
    <property type="protein sequence ID" value="AWN24239.1"/>
    <property type="molecule type" value="Genomic_DNA"/>
</dbReference>
<proteinExistence type="predicted"/>
<sequence>MSLMFSGELWYWKGPAPWYFVTVPPADCQALQAAASLVSYGWGMVPVTARIGASVWATSLFPKDGGYIVPVNARIRRAEQLEEGHSVTVQLDVRPATAARRT</sequence>
<dbReference type="RefSeq" id="WP_109827964.1">
    <property type="nucleotide sequence ID" value="NZ_CP029494.1"/>
</dbReference>
<dbReference type="Pfam" id="PF08922">
    <property type="entry name" value="DUF1905"/>
    <property type="match status" value="1"/>
</dbReference>
<dbReference type="OrthoDB" id="9808666at2"/>
<evidence type="ECO:0000313" key="2">
    <source>
        <dbReference type="Proteomes" id="UP000245368"/>
    </source>
</evidence>